<dbReference type="Proteomes" id="UP000283509">
    <property type="component" value="Unassembled WGS sequence"/>
</dbReference>
<evidence type="ECO:0000313" key="3">
    <source>
        <dbReference type="Proteomes" id="UP000283509"/>
    </source>
</evidence>
<protein>
    <submittedName>
        <fullName evidence="2">Uncharacterized protein</fullName>
    </submittedName>
</protein>
<evidence type="ECO:0000256" key="1">
    <source>
        <dbReference type="SAM" id="MobiDB-lite"/>
    </source>
</evidence>
<gene>
    <name evidence="2" type="ORF">C7M84_021917</name>
</gene>
<feature type="region of interest" description="Disordered" evidence="1">
    <location>
        <begin position="362"/>
        <end position="386"/>
    </location>
</feature>
<dbReference type="AlphaFoldDB" id="A0A3R7QZL0"/>
<feature type="compositionally biased region" description="Basic and acidic residues" evidence="1">
    <location>
        <begin position="372"/>
        <end position="386"/>
    </location>
</feature>
<keyword evidence="3" id="KW-1185">Reference proteome</keyword>
<comment type="caution">
    <text evidence="2">The sequence shown here is derived from an EMBL/GenBank/DDBJ whole genome shotgun (WGS) entry which is preliminary data.</text>
</comment>
<name>A0A3R7QZL0_PENVA</name>
<dbReference type="EMBL" id="QCYY01000477">
    <property type="protein sequence ID" value="ROT84903.1"/>
    <property type="molecule type" value="Genomic_DNA"/>
</dbReference>
<organism evidence="2 3">
    <name type="scientific">Penaeus vannamei</name>
    <name type="common">Whiteleg shrimp</name>
    <name type="synonym">Litopenaeus vannamei</name>
    <dbReference type="NCBI Taxonomy" id="6689"/>
    <lineage>
        <taxon>Eukaryota</taxon>
        <taxon>Metazoa</taxon>
        <taxon>Ecdysozoa</taxon>
        <taxon>Arthropoda</taxon>
        <taxon>Crustacea</taxon>
        <taxon>Multicrustacea</taxon>
        <taxon>Malacostraca</taxon>
        <taxon>Eumalacostraca</taxon>
        <taxon>Eucarida</taxon>
        <taxon>Decapoda</taxon>
        <taxon>Dendrobranchiata</taxon>
        <taxon>Penaeoidea</taxon>
        <taxon>Penaeidae</taxon>
        <taxon>Penaeus</taxon>
    </lineage>
</organism>
<reference evidence="2 3" key="1">
    <citation type="submission" date="2018-04" db="EMBL/GenBank/DDBJ databases">
        <authorList>
            <person name="Zhang X."/>
            <person name="Yuan J."/>
            <person name="Li F."/>
            <person name="Xiang J."/>
        </authorList>
    </citation>
    <scope>NUCLEOTIDE SEQUENCE [LARGE SCALE GENOMIC DNA]</scope>
    <source>
        <tissue evidence="2">Muscle</tissue>
    </source>
</reference>
<accession>A0A3R7QZL0</accession>
<proteinExistence type="predicted"/>
<evidence type="ECO:0000313" key="2">
    <source>
        <dbReference type="EMBL" id="ROT84903.1"/>
    </source>
</evidence>
<reference evidence="2 3" key="2">
    <citation type="submission" date="2019-01" db="EMBL/GenBank/DDBJ databases">
        <title>The decoding of complex shrimp genome reveals the adaptation for benthos swimmer, frequently molting mechanism and breeding impact on genome.</title>
        <authorList>
            <person name="Sun Y."/>
            <person name="Gao Y."/>
            <person name="Yu Y."/>
        </authorList>
    </citation>
    <scope>NUCLEOTIDE SEQUENCE [LARGE SCALE GENOMIC DNA]</scope>
    <source>
        <tissue evidence="2">Muscle</tissue>
    </source>
</reference>
<sequence>MPPFALFRSGGPAFFFLLTLTLSLSSFSSSLPFLISPAFVFLYFPLLPNSVAFPSSSPPAFLLLAPFFLASLSSPASLFPSPSSSMHHALFFFPGFNLSLPPSKCPPSPSLGSVSSHASHTLYGLPLPTPVPSSSPSLRRFPFYEPPFLACLSSSFPLSSPFFPHICTVFFRPPRLLLSHFSRLRLISPYFVPWLAPLSRPFSALFRHFPYFLLIPSHRRLASIFALLLQHPCPSPPAPLRALRHIPRPLLPPSLPLLAPRCPFSPPSFLPSSRLSPPPRAFFAATPPFGFSALPPPSPRVTTYAPPYRHPVCAALLSASPASSSPHTLPPSLRSPACPSFATAPAFFAPLPLFFARRTRFSRPPHPPAHTADPRQRDKNTLAHRI</sequence>